<evidence type="ECO:0000256" key="3">
    <source>
        <dbReference type="ARBA" id="ARBA00022692"/>
    </source>
</evidence>
<dbReference type="InterPro" id="IPR035952">
    <property type="entry name" value="Rhomboid-like_sf"/>
</dbReference>
<organism evidence="9 10">
    <name type="scientific">Yarrowia lipolytica</name>
    <name type="common">Candida lipolytica</name>
    <dbReference type="NCBI Taxonomy" id="4952"/>
    <lineage>
        <taxon>Eukaryota</taxon>
        <taxon>Fungi</taxon>
        <taxon>Dikarya</taxon>
        <taxon>Ascomycota</taxon>
        <taxon>Saccharomycotina</taxon>
        <taxon>Dipodascomycetes</taxon>
        <taxon>Dipodascales</taxon>
        <taxon>Dipodascales incertae sedis</taxon>
        <taxon>Yarrowia</taxon>
    </lineage>
</organism>
<evidence type="ECO:0000256" key="2">
    <source>
        <dbReference type="ARBA" id="ARBA00008917"/>
    </source>
</evidence>
<keyword evidence="4 7" id="KW-0256">Endoplasmic reticulum</keyword>
<evidence type="ECO:0000256" key="7">
    <source>
        <dbReference type="RuleBase" id="RU363059"/>
    </source>
</evidence>
<feature type="transmembrane region" description="Helical" evidence="7">
    <location>
        <begin position="18"/>
        <end position="43"/>
    </location>
</feature>
<dbReference type="AlphaFoldDB" id="A0A1H6PW89"/>
<dbReference type="Proteomes" id="UP000182444">
    <property type="component" value="Chromosome 1F"/>
</dbReference>
<dbReference type="SUPFAM" id="SSF144091">
    <property type="entry name" value="Rhomboid-like"/>
    <property type="match status" value="1"/>
</dbReference>
<dbReference type="InterPro" id="IPR007599">
    <property type="entry name" value="DER1"/>
</dbReference>
<dbReference type="VEuPathDB" id="FungiDB:YALI0_F27225g"/>
<dbReference type="eggNOG" id="KOG0858">
    <property type="taxonomic scope" value="Eukaryota"/>
</dbReference>
<evidence type="ECO:0000313" key="10">
    <source>
        <dbReference type="Proteomes" id="UP000182444"/>
    </source>
</evidence>
<comment type="function">
    <text evidence="7">May be involved in the degradation of misfolded endoplasmic reticulum (ER) luminal proteins.</text>
</comment>
<dbReference type="Pfam" id="PF04511">
    <property type="entry name" value="DER1"/>
    <property type="match status" value="1"/>
</dbReference>
<evidence type="ECO:0000256" key="5">
    <source>
        <dbReference type="ARBA" id="ARBA00022989"/>
    </source>
</evidence>
<evidence type="ECO:0000256" key="6">
    <source>
        <dbReference type="ARBA" id="ARBA00023136"/>
    </source>
</evidence>
<accession>A0A1H6PW89</accession>
<proteinExistence type="inferred from homology"/>
<name>A0A1H6PW89_YARLL</name>
<protein>
    <recommendedName>
        <fullName evidence="7">Derlin</fullName>
    </recommendedName>
</protein>
<feature type="compositionally biased region" description="Polar residues" evidence="8">
    <location>
        <begin position="268"/>
        <end position="290"/>
    </location>
</feature>
<dbReference type="RefSeq" id="XP_505937.1">
    <property type="nucleotide sequence ID" value="XM_505937.3"/>
</dbReference>
<dbReference type="KEGG" id="yli:2907823"/>
<comment type="subcellular location">
    <subcellularLocation>
        <location evidence="1 7">Endoplasmic reticulum membrane</location>
        <topology evidence="1 7">Multi-pass membrane protein</topology>
    </subcellularLocation>
</comment>
<gene>
    <name evidence="9" type="ORF">YALI1_F34610g</name>
</gene>
<comment type="similarity">
    <text evidence="2 7">Belongs to the derlin family.</text>
</comment>
<keyword evidence="3 7" id="KW-0812">Transmembrane</keyword>
<reference evidence="9 10" key="1">
    <citation type="journal article" date="2016" name="PLoS ONE">
        <title>Sequence Assembly of Yarrowia lipolytica Strain W29/CLIB89 Shows Transposable Element Diversity.</title>
        <authorList>
            <person name="Magnan C."/>
            <person name="Yu J."/>
            <person name="Chang I."/>
            <person name="Jahn E."/>
            <person name="Kanomata Y."/>
            <person name="Wu J."/>
            <person name="Zeller M."/>
            <person name="Oakes M."/>
            <person name="Baldi P."/>
            <person name="Sandmeyer S."/>
        </authorList>
    </citation>
    <scope>NUCLEOTIDE SEQUENCE [LARGE SCALE GENOMIC DNA]</scope>
    <source>
        <strain evidence="10">CLIB89(W29)</strain>
    </source>
</reference>
<feature type="region of interest" description="Disordered" evidence="8">
    <location>
        <begin position="259"/>
        <end position="304"/>
    </location>
</feature>
<keyword evidence="5 7" id="KW-1133">Transmembrane helix</keyword>
<evidence type="ECO:0000256" key="1">
    <source>
        <dbReference type="ARBA" id="ARBA00004477"/>
    </source>
</evidence>
<dbReference type="GO" id="GO:0005789">
    <property type="term" value="C:endoplasmic reticulum membrane"/>
    <property type="evidence" value="ECO:0007669"/>
    <property type="project" value="UniProtKB-SubCell"/>
</dbReference>
<feature type="transmembrane region" description="Helical" evidence="7">
    <location>
        <begin position="201"/>
        <end position="221"/>
    </location>
</feature>
<evidence type="ECO:0000256" key="4">
    <source>
        <dbReference type="ARBA" id="ARBA00022824"/>
    </source>
</evidence>
<feature type="transmembrane region" description="Helical" evidence="7">
    <location>
        <begin position="95"/>
        <end position="113"/>
    </location>
</feature>
<dbReference type="OMA" id="ITYLWAR"/>
<evidence type="ECO:0000256" key="8">
    <source>
        <dbReference type="SAM" id="MobiDB-lite"/>
    </source>
</evidence>
<evidence type="ECO:0000313" key="9">
    <source>
        <dbReference type="EMBL" id="AOW07771.1"/>
    </source>
</evidence>
<sequence>MDMAVQQLTELPPVTMTFIGGVFTLGLLQFLGFASEIHYIFLWKGIVQRHEYWRFVTPFFYFGKLNIDLALRAYFLSRHPRMLEEGCYRHNVAEYAWIMLFAAANLLLIAVAFPKISPPFLGSSLLSAITYLWARRNEGVRVSLLGVFTFTAPYLPWVTLAMSYIANDEGPGRDHRGRPIKVSHHDEMHQEPGLSGRDKTLIFELIGMFIGHVIFFLEDVYPKFSGGSRPLAPPWVYVQRWLDNSREQTEDVYVEEHNTDYAAPAPTQRLTDSVSHSETPQAGTSTSAQPTHREGLVNRLGDGS</sequence>
<dbReference type="GO" id="GO:0006950">
    <property type="term" value="P:response to stress"/>
    <property type="evidence" value="ECO:0007669"/>
    <property type="project" value="UniProtKB-ARBA"/>
</dbReference>
<feature type="transmembrane region" description="Helical" evidence="7">
    <location>
        <begin position="55"/>
        <end position="75"/>
    </location>
</feature>
<feature type="transmembrane region" description="Helical" evidence="7">
    <location>
        <begin position="142"/>
        <end position="166"/>
    </location>
</feature>
<dbReference type="OrthoDB" id="1716531at2759"/>
<dbReference type="EMBL" id="CP017558">
    <property type="protein sequence ID" value="AOW07771.1"/>
    <property type="molecule type" value="Genomic_DNA"/>
</dbReference>
<dbReference type="VEuPathDB" id="FungiDB:YALI1_F34610g"/>
<dbReference type="PANTHER" id="PTHR11009">
    <property type="entry name" value="DER1-LIKE PROTEIN, DERLIN"/>
    <property type="match status" value="1"/>
</dbReference>
<dbReference type="GeneID" id="2907823"/>
<keyword evidence="6 7" id="KW-0472">Membrane</keyword>